<accession>A0ABZ2YUG2</accession>
<organism evidence="1 2">
    <name type="scientific">Chitinophaga pollutisoli</name>
    <dbReference type="NCBI Taxonomy" id="3133966"/>
    <lineage>
        <taxon>Bacteria</taxon>
        <taxon>Pseudomonadati</taxon>
        <taxon>Bacteroidota</taxon>
        <taxon>Chitinophagia</taxon>
        <taxon>Chitinophagales</taxon>
        <taxon>Chitinophagaceae</taxon>
        <taxon>Chitinophaga</taxon>
    </lineage>
</organism>
<keyword evidence="2" id="KW-1185">Reference proteome</keyword>
<reference evidence="2" key="1">
    <citation type="submission" date="2024-03" db="EMBL/GenBank/DDBJ databases">
        <title>Chitinophaga horti sp. nov., isolated from garden soil.</title>
        <authorList>
            <person name="Lee D.S."/>
            <person name="Han D.M."/>
            <person name="Baek J.H."/>
            <person name="Choi D.G."/>
            <person name="Jeon J.H."/>
            <person name="Jeon C.O."/>
        </authorList>
    </citation>
    <scope>NUCLEOTIDE SEQUENCE [LARGE SCALE GENOMIC DNA]</scope>
    <source>
        <strain evidence="2">GPA1</strain>
    </source>
</reference>
<proteinExistence type="predicted"/>
<gene>
    <name evidence="1" type="ORF">WJU16_09215</name>
</gene>
<sequence>MEMKHAPGWGMDLGVEEKDGLLQLRLQPVKDGAGKDQYIWHFAAEGQEVLRLTNGSGRFAYAKGPAWRADRPWEDVIRLEGR</sequence>
<dbReference type="Proteomes" id="UP001485459">
    <property type="component" value="Chromosome"/>
</dbReference>
<name>A0ABZ2YUG2_9BACT</name>
<protein>
    <submittedName>
        <fullName evidence="1">Uncharacterized protein</fullName>
    </submittedName>
</protein>
<evidence type="ECO:0000313" key="2">
    <source>
        <dbReference type="Proteomes" id="UP001485459"/>
    </source>
</evidence>
<evidence type="ECO:0000313" key="1">
    <source>
        <dbReference type="EMBL" id="WZN43210.1"/>
    </source>
</evidence>
<dbReference type="EMBL" id="CP149822">
    <property type="protein sequence ID" value="WZN43210.1"/>
    <property type="molecule type" value="Genomic_DNA"/>
</dbReference>
<dbReference type="RefSeq" id="WP_341838027.1">
    <property type="nucleotide sequence ID" value="NZ_CP149822.1"/>
</dbReference>